<dbReference type="SUPFAM" id="SSF52540">
    <property type="entry name" value="P-loop containing nucleoside triphosphate hydrolases"/>
    <property type="match status" value="1"/>
</dbReference>
<dbReference type="STRING" id="1703770.AMJ39_02265"/>
<dbReference type="InterPro" id="IPR050566">
    <property type="entry name" value="Deoxyribonucleoside_kinase"/>
</dbReference>
<dbReference type="CDD" id="cd01673">
    <property type="entry name" value="dNK"/>
    <property type="match status" value="1"/>
</dbReference>
<dbReference type="GO" id="GO:0005737">
    <property type="term" value="C:cytoplasm"/>
    <property type="evidence" value="ECO:0007669"/>
    <property type="project" value="TreeGrafter"/>
</dbReference>
<protein>
    <submittedName>
        <fullName evidence="3">Deoxyadenosine kinase</fullName>
    </submittedName>
</protein>
<dbReference type="PIRSF" id="PIRSF000705">
    <property type="entry name" value="DNK"/>
    <property type="match status" value="1"/>
</dbReference>
<dbReference type="EMBL" id="LIZS01000008">
    <property type="protein sequence ID" value="KPJ54006.1"/>
    <property type="molecule type" value="Genomic_DNA"/>
</dbReference>
<proteinExistence type="predicted"/>
<keyword evidence="3" id="KW-0418">Kinase</keyword>
<evidence type="ECO:0000313" key="4">
    <source>
        <dbReference type="Proteomes" id="UP000052008"/>
    </source>
</evidence>
<dbReference type="AlphaFoldDB" id="A0A0S7WV12"/>
<dbReference type="InterPro" id="IPR031314">
    <property type="entry name" value="DNK_dom"/>
</dbReference>
<feature type="binding site" evidence="1">
    <location>
        <begin position="11"/>
        <end position="19"/>
    </location>
    <ligand>
        <name>ATP</name>
        <dbReference type="ChEBI" id="CHEBI:30616"/>
    </ligand>
</feature>
<evidence type="ECO:0000256" key="1">
    <source>
        <dbReference type="PIRSR" id="PIRSR000705-3"/>
    </source>
</evidence>
<name>A0A0S7WV12_UNCT6</name>
<keyword evidence="1" id="KW-0547">Nucleotide-binding</keyword>
<sequence>MEEPRYITVEGVIGVGKTSLATKLSERLGARLVLEDAEGNPFLSDFYRDQRGYAFQTQIFFLLARHRQQRELRQQDLFAKKIVSDYCFFKDRIFAYLNLDEHEVRLYDNLHQHLQQDIVHPDLVVYLQAEIDLIIKRIRERGRTFERDISREYLEGLAEAYNRFMFHYREAPILVVRVDEIDFINNENDFDDLVAEICRPHYGIRYYAPISKR</sequence>
<dbReference type="Pfam" id="PF01712">
    <property type="entry name" value="dNK"/>
    <property type="match status" value="1"/>
</dbReference>
<keyword evidence="1" id="KW-0067">ATP-binding</keyword>
<evidence type="ECO:0000313" key="3">
    <source>
        <dbReference type="EMBL" id="KPJ54006.1"/>
    </source>
</evidence>
<dbReference type="Proteomes" id="UP000052008">
    <property type="component" value="Unassembled WGS sequence"/>
</dbReference>
<dbReference type="GO" id="GO:0019136">
    <property type="term" value="F:deoxynucleoside kinase activity"/>
    <property type="evidence" value="ECO:0007669"/>
    <property type="project" value="InterPro"/>
</dbReference>
<feature type="domain" description="Deoxynucleoside kinase" evidence="2">
    <location>
        <begin position="7"/>
        <end position="197"/>
    </location>
</feature>
<reference evidence="3 4" key="1">
    <citation type="journal article" date="2015" name="Microbiome">
        <title>Genomic resolution of linkages in carbon, nitrogen, and sulfur cycling among widespread estuary sediment bacteria.</title>
        <authorList>
            <person name="Baker B.J."/>
            <person name="Lazar C.S."/>
            <person name="Teske A.P."/>
            <person name="Dick G.J."/>
        </authorList>
    </citation>
    <scope>NUCLEOTIDE SEQUENCE [LARGE SCALE GENOMIC DNA]</scope>
    <source>
        <strain evidence="3">DG_24</strain>
    </source>
</reference>
<dbReference type="GO" id="GO:0005524">
    <property type="term" value="F:ATP binding"/>
    <property type="evidence" value="ECO:0007669"/>
    <property type="project" value="UniProtKB-KW"/>
</dbReference>
<dbReference type="Gene3D" id="3.40.50.300">
    <property type="entry name" value="P-loop containing nucleotide triphosphate hydrolases"/>
    <property type="match status" value="1"/>
</dbReference>
<dbReference type="PANTHER" id="PTHR10513">
    <property type="entry name" value="DEOXYNUCLEOSIDE KINASE"/>
    <property type="match status" value="1"/>
</dbReference>
<organism evidence="3 4">
    <name type="scientific">candidate division TA06 bacterium DG_24</name>
    <dbReference type="NCBI Taxonomy" id="1703770"/>
    <lineage>
        <taxon>Bacteria</taxon>
        <taxon>Bacteria division TA06</taxon>
    </lineage>
</organism>
<feature type="binding site" evidence="1">
    <location>
        <begin position="137"/>
        <end position="141"/>
    </location>
    <ligand>
        <name>ATP</name>
        <dbReference type="ChEBI" id="CHEBI:30616"/>
    </ligand>
</feature>
<comment type="caution">
    <text evidence="3">The sequence shown here is derived from an EMBL/GenBank/DDBJ whole genome shotgun (WGS) entry which is preliminary data.</text>
</comment>
<evidence type="ECO:0000259" key="2">
    <source>
        <dbReference type="Pfam" id="PF01712"/>
    </source>
</evidence>
<gene>
    <name evidence="3" type="ORF">AMJ39_02265</name>
</gene>
<dbReference type="PATRIC" id="fig|1703770.3.peg.692"/>
<accession>A0A0S7WV12</accession>
<dbReference type="InterPro" id="IPR027417">
    <property type="entry name" value="P-loop_NTPase"/>
</dbReference>
<dbReference type="InterPro" id="IPR002624">
    <property type="entry name" value="DCK/DGK"/>
</dbReference>
<dbReference type="PANTHER" id="PTHR10513:SF46">
    <property type="entry name" value="DEOXYGUANOSINE KINASE"/>
    <property type="match status" value="1"/>
</dbReference>
<keyword evidence="3" id="KW-0808">Transferase</keyword>